<name>A0A3P7JJ06_STRVU</name>
<keyword evidence="2" id="KW-1185">Reference proteome</keyword>
<reference evidence="1 2" key="1">
    <citation type="submission" date="2018-11" db="EMBL/GenBank/DDBJ databases">
        <authorList>
            <consortium name="Pathogen Informatics"/>
        </authorList>
    </citation>
    <scope>NUCLEOTIDE SEQUENCE [LARGE SCALE GENOMIC DNA]</scope>
</reference>
<gene>
    <name evidence="1" type="ORF">SVUK_LOCUS11135</name>
</gene>
<dbReference type="EMBL" id="UYYB01096407">
    <property type="protein sequence ID" value="VDM76137.1"/>
    <property type="molecule type" value="Genomic_DNA"/>
</dbReference>
<evidence type="ECO:0000313" key="2">
    <source>
        <dbReference type="Proteomes" id="UP000270094"/>
    </source>
</evidence>
<dbReference type="AlphaFoldDB" id="A0A3P7JJ06"/>
<dbReference type="OrthoDB" id="5859497at2759"/>
<dbReference type="Proteomes" id="UP000270094">
    <property type="component" value="Unassembled WGS sequence"/>
</dbReference>
<sequence length="164" mass="19004">MLKGLNEVRKRIGLRPSRKKTPFMKNAFYKEQEMDLYGSPVTETSSYVYLGRSINMENDLKEELNKAKSSLGHLRPLEEATDQLTDPEFRAHLFDSTFLPTLCYAAEMWSDSVTSKALRTTHRALERRPLKYNRRTQHLVGLRSSVRSMSCLRDPAEYVSNAKR</sequence>
<proteinExistence type="predicted"/>
<protein>
    <recommendedName>
        <fullName evidence="3">Reverse transcriptase domain-containing protein</fullName>
    </recommendedName>
</protein>
<organism evidence="1 2">
    <name type="scientific">Strongylus vulgaris</name>
    <name type="common">Blood worm</name>
    <dbReference type="NCBI Taxonomy" id="40348"/>
    <lineage>
        <taxon>Eukaryota</taxon>
        <taxon>Metazoa</taxon>
        <taxon>Ecdysozoa</taxon>
        <taxon>Nematoda</taxon>
        <taxon>Chromadorea</taxon>
        <taxon>Rhabditida</taxon>
        <taxon>Rhabditina</taxon>
        <taxon>Rhabditomorpha</taxon>
        <taxon>Strongyloidea</taxon>
        <taxon>Strongylidae</taxon>
        <taxon>Strongylus</taxon>
    </lineage>
</organism>
<accession>A0A3P7JJ06</accession>
<evidence type="ECO:0000313" key="1">
    <source>
        <dbReference type="EMBL" id="VDM76137.1"/>
    </source>
</evidence>
<evidence type="ECO:0008006" key="3">
    <source>
        <dbReference type="Google" id="ProtNLM"/>
    </source>
</evidence>